<organism evidence="2">
    <name type="scientific">marine metagenome</name>
    <dbReference type="NCBI Taxonomy" id="408172"/>
    <lineage>
        <taxon>unclassified sequences</taxon>
        <taxon>metagenomes</taxon>
        <taxon>ecological metagenomes</taxon>
    </lineage>
</organism>
<gene>
    <name evidence="2" type="ORF">METZ01_LOCUS303219</name>
</gene>
<evidence type="ECO:0000313" key="2">
    <source>
        <dbReference type="EMBL" id="SVC50365.1"/>
    </source>
</evidence>
<name>A0A382MQH3_9ZZZZ</name>
<proteinExistence type="predicted"/>
<dbReference type="InterPro" id="IPR010093">
    <property type="entry name" value="SinI_DNA-bd"/>
</dbReference>
<accession>A0A382MQH3</accession>
<dbReference type="EMBL" id="UINC01094811">
    <property type="protein sequence ID" value="SVC50365.1"/>
    <property type="molecule type" value="Genomic_DNA"/>
</dbReference>
<dbReference type="GO" id="GO:0003677">
    <property type="term" value="F:DNA binding"/>
    <property type="evidence" value="ECO:0007669"/>
    <property type="project" value="InterPro"/>
</dbReference>
<sequence length="91" mass="10277">MHRPWDTRRFKSIYTILPIPGVKKEVLQQHEGLVLTVRETAAILRISRTLTYEGIKSGEIPSIKIGRRLLIPRSGLEHLLGQWGAGGAKHE</sequence>
<dbReference type="Pfam" id="PF12728">
    <property type="entry name" value="HTH_17"/>
    <property type="match status" value="1"/>
</dbReference>
<protein>
    <recommendedName>
        <fullName evidence="1">Helix-turn-helix domain-containing protein</fullName>
    </recommendedName>
</protein>
<dbReference type="NCBIfam" id="TIGR01764">
    <property type="entry name" value="excise"/>
    <property type="match status" value="1"/>
</dbReference>
<dbReference type="InterPro" id="IPR041657">
    <property type="entry name" value="HTH_17"/>
</dbReference>
<dbReference type="AlphaFoldDB" id="A0A382MQH3"/>
<reference evidence="2" key="1">
    <citation type="submission" date="2018-05" db="EMBL/GenBank/DDBJ databases">
        <authorList>
            <person name="Lanie J.A."/>
            <person name="Ng W.-L."/>
            <person name="Kazmierczak K.M."/>
            <person name="Andrzejewski T.M."/>
            <person name="Davidsen T.M."/>
            <person name="Wayne K.J."/>
            <person name="Tettelin H."/>
            <person name="Glass J.I."/>
            <person name="Rusch D."/>
            <person name="Podicherti R."/>
            <person name="Tsui H.-C.T."/>
            <person name="Winkler M.E."/>
        </authorList>
    </citation>
    <scope>NUCLEOTIDE SEQUENCE</scope>
</reference>
<feature type="domain" description="Helix-turn-helix" evidence="1">
    <location>
        <begin position="34"/>
        <end position="80"/>
    </location>
</feature>
<evidence type="ECO:0000259" key="1">
    <source>
        <dbReference type="Pfam" id="PF12728"/>
    </source>
</evidence>